<organism evidence="1 2">
    <name type="scientific">Clostridium frigidicarnis</name>
    <dbReference type="NCBI Taxonomy" id="84698"/>
    <lineage>
        <taxon>Bacteria</taxon>
        <taxon>Bacillati</taxon>
        <taxon>Bacillota</taxon>
        <taxon>Clostridia</taxon>
        <taxon>Eubacteriales</taxon>
        <taxon>Clostridiaceae</taxon>
        <taxon>Clostridium</taxon>
    </lineage>
</organism>
<dbReference type="Proteomes" id="UP000198619">
    <property type="component" value="Unassembled WGS sequence"/>
</dbReference>
<protein>
    <recommendedName>
        <fullName evidence="3">TrkA-N domain-containing protein</fullName>
    </recommendedName>
</protein>
<name>A0A1I0WE45_9CLOT</name>
<evidence type="ECO:0000313" key="1">
    <source>
        <dbReference type="EMBL" id="SFA86992.1"/>
    </source>
</evidence>
<dbReference type="EMBL" id="FOKI01000005">
    <property type="protein sequence ID" value="SFA86992.1"/>
    <property type="molecule type" value="Genomic_DNA"/>
</dbReference>
<dbReference type="AlphaFoldDB" id="A0A1I0WE45"/>
<dbReference type="RefSeq" id="WP_090039079.1">
    <property type="nucleotide sequence ID" value="NZ_FOKI01000005.1"/>
</dbReference>
<keyword evidence="2" id="KW-1185">Reference proteome</keyword>
<sequence>MYNAIIGTGIFTKLLIENFIESNKNIILISNKDDLEKFKNDTSIIKKSLDIKNSKLIRYEILSKNYSKTIIYTDNDMLTLMLAESLKDIDNIYAIFNSKSINKLVTSNCNCLFIDEIFKKYFNEEIL</sequence>
<dbReference type="STRING" id="84698.SAMN04488528_100527"/>
<proteinExistence type="predicted"/>
<evidence type="ECO:0000313" key="2">
    <source>
        <dbReference type="Proteomes" id="UP000198619"/>
    </source>
</evidence>
<evidence type="ECO:0008006" key="3">
    <source>
        <dbReference type="Google" id="ProtNLM"/>
    </source>
</evidence>
<reference evidence="1 2" key="1">
    <citation type="submission" date="2016-10" db="EMBL/GenBank/DDBJ databases">
        <authorList>
            <person name="de Groot N.N."/>
        </authorList>
    </citation>
    <scope>NUCLEOTIDE SEQUENCE [LARGE SCALE GENOMIC DNA]</scope>
    <source>
        <strain evidence="1 2">DSM 12271</strain>
    </source>
</reference>
<accession>A0A1I0WE45</accession>
<gene>
    <name evidence="1" type="ORF">SAMN04488528_100527</name>
</gene>